<dbReference type="GO" id="GO:0016020">
    <property type="term" value="C:membrane"/>
    <property type="evidence" value="ECO:0007669"/>
    <property type="project" value="UniProtKB-SubCell"/>
</dbReference>
<evidence type="ECO:0000256" key="5">
    <source>
        <dbReference type="ARBA" id="ARBA00023136"/>
    </source>
</evidence>
<dbReference type="EMBL" id="GEEE01008282">
    <property type="protein sequence ID" value="JAP54943.1"/>
    <property type="molecule type" value="Transcribed_RNA"/>
</dbReference>
<dbReference type="GO" id="GO:0019706">
    <property type="term" value="F:protein-cysteine S-palmitoyltransferase activity"/>
    <property type="evidence" value="ECO:0007669"/>
    <property type="project" value="UniProtKB-EC"/>
</dbReference>
<proteinExistence type="inferred from homology"/>
<evidence type="ECO:0000256" key="3">
    <source>
        <dbReference type="ARBA" id="ARBA00022692"/>
    </source>
</evidence>
<dbReference type="InterPro" id="IPR039859">
    <property type="entry name" value="PFA4/ZDH16/20/ERF2-like"/>
</dbReference>
<name>A0A0X3PSK5_SCHSO</name>
<evidence type="ECO:0000256" key="1">
    <source>
        <dbReference type="ARBA" id="ARBA00004141"/>
    </source>
</evidence>
<evidence type="ECO:0000259" key="8">
    <source>
        <dbReference type="Pfam" id="PF01529"/>
    </source>
</evidence>
<comment type="catalytic activity">
    <reaction evidence="7">
        <text>L-cysteinyl-[protein] + hexadecanoyl-CoA = S-hexadecanoyl-L-cysteinyl-[protein] + CoA</text>
        <dbReference type="Rhea" id="RHEA:36683"/>
        <dbReference type="Rhea" id="RHEA-COMP:10131"/>
        <dbReference type="Rhea" id="RHEA-COMP:11032"/>
        <dbReference type="ChEBI" id="CHEBI:29950"/>
        <dbReference type="ChEBI" id="CHEBI:57287"/>
        <dbReference type="ChEBI" id="CHEBI:57379"/>
        <dbReference type="ChEBI" id="CHEBI:74151"/>
        <dbReference type="EC" id="2.3.1.225"/>
    </reaction>
</comment>
<dbReference type="PROSITE" id="PS50216">
    <property type="entry name" value="DHHC"/>
    <property type="match status" value="1"/>
</dbReference>
<keyword evidence="5 7" id="KW-0472">Membrane</keyword>
<feature type="domain" description="Palmitoyltransferase DHHC" evidence="8">
    <location>
        <begin position="62"/>
        <end position="205"/>
    </location>
</feature>
<dbReference type="Pfam" id="PF01529">
    <property type="entry name" value="DHHC"/>
    <property type="match status" value="1"/>
</dbReference>
<feature type="non-terminal residue" evidence="9">
    <location>
        <position position="1"/>
    </location>
</feature>
<feature type="transmembrane region" description="Helical" evidence="7">
    <location>
        <begin position="15"/>
        <end position="35"/>
    </location>
</feature>
<reference evidence="9" key="1">
    <citation type="submission" date="2016-01" db="EMBL/GenBank/DDBJ databases">
        <title>Reference transcriptome for the parasite Schistocephalus solidus: insights into the molecular evolution of parasitism.</title>
        <authorList>
            <person name="Hebert F.O."/>
            <person name="Grambauer S."/>
            <person name="Barber I."/>
            <person name="Landry C.R."/>
            <person name="Aubin-Horth N."/>
        </authorList>
    </citation>
    <scope>NUCLEOTIDE SEQUENCE</scope>
</reference>
<keyword evidence="6 7" id="KW-0012">Acyltransferase</keyword>
<sequence length="259" mass="29805">DVLPLLYTYAWMENHVLVGLMCLFANVAMYLAVCFKDPGVVTSNRIASYSFLHEYDNVIYKPVVCSECAFVRPPRTKHCYRCDHCVHRFDHHCVWTNSCIGSGNHVTFLGYLLSLLAMTFNASYLCVRSLRLHVHATQLWDARYVDETGKNHPMCLGALIQHLLLTHPRIVCFCSTLLLLDLLLLGYLLFHFFLVLTNQTTYERYCRSEHSSEKLSSRGFYNLGARRNIVAFWVGCNPPSKVTRSPFKPATRILNDKRT</sequence>
<evidence type="ECO:0000256" key="7">
    <source>
        <dbReference type="RuleBase" id="RU079119"/>
    </source>
</evidence>
<keyword evidence="3 7" id="KW-0812">Transmembrane</keyword>
<evidence type="ECO:0000313" key="9">
    <source>
        <dbReference type="EMBL" id="JAP54943.1"/>
    </source>
</evidence>
<keyword evidence="4 7" id="KW-1133">Transmembrane helix</keyword>
<gene>
    <name evidence="9" type="primary">ZDHC4</name>
    <name evidence="9" type="ORF">TR114557</name>
</gene>
<organism evidence="9">
    <name type="scientific">Schistocephalus solidus</name>
    <name type="common">Tapeworm</name>
    <dbReference type="NCBI Taxonomy" id="70667"/>
    <lineage>
        <taxon>Eukaryota</taxon>
        <taxon>Metazoa</taxon>
        <taxon>Spiralia</taxon>
        <taxon>Lophotrochozoa</taxon>
        <taxon>Platyhelminthes</taxon>
        <taxon>Cestoda</taxon>
        <taxon>Eucestoda</taxon>
        <taxon>Diphyllobothriidea</taxon>
        <taxon>Diphyllobothriidae</taxon>
        <taxon>Schistocephalus</taxon>
    </lineage>
</organism>
<comment type="subcellular location">
    <subcellularLocation>
        <location evidence="1">Membrane</location>
        <topology evidence="1">Multi-pass membrane protein</topology>
    </subcellularLocation>
</comment>
<dbReference type="GO" id="GO:0005783">
    <property type="term" value="C:endoplasmic reticulum"/>
    <property type="evidence" value="ECO:0007669"/>
    <property type="project" value="TreeGrafter"/>
</dbReference>
<comment type="domain">
    <text evidence="7">The DHHC domain is required for palmitoyltransferase activity.</text>
</comment>
<dbReference type="AlphaFoldDB" id="A0A0X3PSK5"/>
<feature type="transmembrane region" description="Helical" evidence="7">
    <location>
        <begin position="170"/>
        <end position="196"/>
    </location>
</feature>
<keyword evidence="2 7" id="KW-0808">Transferase</keyword>
<dbReference type="PANTHER" id="PTHR22883">
    <property type="entry name" value="ZINC FINGER DHHC DOMAIN CONTAINING PROTEIN"/>
    <property type="match status" value="1"/>
</dbReference>
<dbReference type="GO" id="GO:0006612">
    <property type="term" value="P:protein targeting to membrane"/>
    <property type="evidence" value="ECO:0007669"/>
    <property type="project" value="TreeGrafter"/>
</dbReference>
<dbReference type="InterPro" id="IPR001594">
    <property type="entry name" value="Palmitoyltrfase_DHHC"/>
</dbReference>
<protein>
    <recommendedName>
        <fullName evidence="7">Palmitoyltransferase</fullName>
        <ecNumber evidence="7">2.3.1.225</ecNumber>
    </recommendedName>
</protein>
<dbReference type="GO" id="GO:0005794">
    <property type="term" value="C:Golgi apparatus"/>
    <property type="evidence" value="ECO:0007669"/>
    <property type="project" value="TreeGrafter"/>
</dbReference>
<dbReference type="EC" id="2.3.1.225" evidence="7"/>
<evidence type="ECO:0000256" key="2">
    <source>
        <dbReference type="ARBA" id="ARBA00022679"/>
    </source>
</evidence>
<evidence type="ECO:0000256" key="4">
    <source>
        <dbReference type="ARBA" id="ARBA00022989"/>
    </source>
</evidence>
<comment type="similarity">
    <text evidence="7">Belongs to the DHHC palmitoyltransferase family.</text>
</comment>
<evidence type="ECO:0000256" key="6">
    <source>
        <dbReference type="ARBA" id="ARBA00023315"/>
    </source>
</evidence>
<accession>A0A0X3PSK5</accession>